<gene>
    <name evidence="2" type="ORF">IAC75_01675</name>
</gene>
<proteinExistence type="predicted"/>
<accession>A0A9D1NIJ6</accession>
<evidence type="ECO:0000313" key="3">
    <source>
        <dbReference type="Proteomes" id="UP000886812"/>
    </source>
</evidence>
<keyword evidence="1" id="KW-0812">Transmembrane</keyword>
<keyword evidence="1" id="KW-0472">Membrane</keyword>
<reference evidence="2" key="2">
    <citation type="journal article" date="2021" name="PeerJ">
        <title>Extensive microbial diversity within the chicken gut microbiome revealed by metagenomics and culture.</title>
        <authorList>
            <person name="Gilroy R."/>
            <person name="Ravi A."/>
            <person name="Getino M."/>
            <person name="Pursley I."/>
            <person name="Horton D.L."/>
            <person name="Alikhan N.F."/>
            <person name="Baker D."/>
            <person name="Gharbi K."/>
            <person name="Hall N."/>
            <person name="Watson M."/>
            <person name="Adriaenssens E.M."/>
            <person name="Foster-Nyarko E."/>
            <person name="Jarju S."/>
            <person name="Secka A."/>
            <person name="Antonio M."/>
            <person name="Oren A."/>
            <person name="Chaudhuri R.R."/>
            <person name="La Ragione R."/>
            <person name="Hildebrand F."/>
            <person name="Pallen M.J."/>
        </authorList>
    </citation>
    <scope>NUCLEOTIDE SEQUENCE</scope>
    <source>
        <strain evidence="2">10669</strain>
    </source>
</reference>
<keyword evidence="1" id="KW-1133">Transmembrane helix</keyword>
<organism evidence="2 3">
    <name type="scientific">Candidatus Spyradosoma merdigallinarum</name>
    <dbReference type="NCBI Taxonomy" id="2840950"/>
    <lineage>
        <taxon>Bacteria</taxon>
        <taxon>Pseudomonadati</taxon>
        <taxon>Verrucomicrobiota</taxon>
        <taxon>Opitutia</taxon>
        <taxon>Opitutia incertae sedis</taxon>
        <taxon>Candidatus Spyradosoma</taxon>
    </lineage>
</organism>
<dbReference type="EMBL" id="DVOG01000045">
    <property type="protein sequence ID" value="HIV03842.1"/>
    <property type="molecule type" value="Genomic_DNA"/>
</dbReference>
<evidence type="ECO:0000313" key="2">
    <source>
        <dbReference type="EMBL" id="HIV03842.1"/>
    </source>
</evidence>
<name>A0A9D1NIJ6_9BACT</name>
<evidence type="ECO:0000256" key="1">
    <source>
        <dbReference type="SAM" id="Phobius"/>
    </source>
</evidence>
<dbReference type="Proteomes" id="UP000886812">
    <property type="component" value="Unassembled WGS sequence"/>
</dbReference>
<comment type="caution">
    <text evidence="2">The sequence shown here is derived from an EMBL/GenBank/DDBJ whole genome shotgun (WGS) entry which is preliminary data.</text>
</comment>
<protein>
    <submittedName>
        <fullName evidence="2">Uncharacterized protein</fullName>
    </submittedName>
</protein>
<dbReference type="AlphaFoldDB" id="A0A9D1NIJ6"/>
<sequence>MARTISITLRIFSGIPFLSGSAAFAWGIFCFLGGPEGRPWSASALIAWGISWTAAAACAGLYLLLNRTSARARLVLLIAWAGLSGLFAFFALTAAALKGVPEMISATAVLLIAACAAGVAACRLARRR</sequence>
<feature type="transmembrane region" description="Helical" evidence="1">
    <location>
        <begin position="103"/>
        <end position="125"/>
    </location>
</feature>
<feature type="transmembrane region" description="Helical" evidence="1">
    <location>
        <begin position="74"/>
        <end position="97"/>
    </location>
</feature>
<reference evidence="2" key="1">
    <citation type="submission" date="2020-10" db="EMBL/GenBank/DDBJ databases">
        <authorList>
            <person name="Gilroy R."/>
        </authorList>
    </citation>
    <scope>NUCLEOTIDE SEQUENCE</scope>
    <source>
        <strain evidence="2">10669</strain>
    </source>
</reference>
<feature type="transmembrane region" description="Helical" evidence="1">
    <location>
        <begin position="40"/>
        <end position="65"/>
    </location>
</feature>
<feature type="transmembrane region" description="Helical" evidence="1">
    <location>
        <begin position="12"/>
        <end position="34"/>
    </location>
</feature>